<accession>A0A225UTT1</accession>
<keyword evidence="4" id="KW-1185">Reference proteome</keyword>
<dbReference type="GO" id="GO:0004523">
    <property type="term" value="F:RNA-DNA hybrid ribonuclease activity"/>
    <property type="evidence" value="ECO:0007669"/>
    <property type="project" value="InterPro"/>
</dbReference>
<protein>
    <submittedName>
        <fullName evidence="3">Reverse transcriptase</fullName>
    </submittedName>
</protein>
<keyword evidence="3" id="KW-0695">RNA-directed DNA polymerase</keyword>
<evidence type="ECO:0000313" key="3">
    <source>
        <dbReference type="EMBL" id="OWY96407.1"/>
    </source>
</evidence>
<keyword evidence="3" id="KW-0808">Transferase</keyword>
<dbReference type="GO" id="GO:0003676">
    <property type="term" value="F:nucleic acid binding"/>
    <property type="evidence" value="ECO:0007669"/>
    <property type="project" value="InterPro"/>
</dbReference>
<dbReference type="Pfam" id="PF13456">
    <property type="entry name" value="RVT_3"/>
    <property type="match status" value="1"/>
</dbReference>
<organism evidence="3 4">
    <name type="scientific">Phytophthora megakarya</name>
    <dbReference type="NCBI Taxonomy" id="4795"/>
    <lineage>
        <taxon>Eukaryota</taxon>
        <taxon>Sar</taxon>
        <taxon>Stramenopiles</taxon>
        <taxon>Oomycota</taxon>
        <taxon>Peronosporomycetes</taxon>
        <taxon>Peronosporales</taxon>
        <taxon>Peronosporaceae</taxon>
        <taxon>Phytophthora</taxon>
    </lineage>
</organism>
<dbReference type="OrthoDB" id="124264at2759"/>
<feature type="non-terminal residue" evidence="3">
    <location>
        <position position="229"/>
    </location>
</feature>
<dbReference type="InterPro" id="IPR002156">
    <property type="entry name" value="RNaseH_domain"/>
</dbReference>
<feature type="region of interest" description="Disordered" evidence="1">
    <location>
        <begin position="1"/>
        <end position="20"/>
    </location>
</feature>
<dbReference type="Gene3D" id="3.30.420.10">
    <property type="entry name" value="Ribonuclease H-like superfamily/Ribonuclease H"/>
    <property type="match status" value="1"/>
</dbReference>
<dbReference type="EMBL" id="NBNE01011674">
    <property type="protein sequence ID" value="OWY96407.1"/>
    <property type="molecule type" value="Genomic_DNA"/>
</dbReference>
<dbReference type="PANTHER" id="PTHR46387:SF2">
    <property type="entry name" value="RIBONUCLEASE HI"/>
    <property type="match status" value="1"/>
</dbReference>
<dbReference type="PANTHER" id="PTHR46387">
    <property type="entry name" value="POLYNUCLEOTIDYL TRANSFERASE, RIBONUCLEASE H-LIKE SUPERFAMILY PROTEIN"/>
    <property type="match status" value="1"/>
</dbReference>
<dbReference type="Proteomes" id="UP000198211">
    <property type="component" value="Unassembled WGS sequence"/>
</dbReference>
<sequence length="229" mass="25919">MRNYMSSVSMDQPVSSGRDPVEAARTEWRVLKARSGYAEGLTVNEAEYHGLLLCLDLLEDLDPQRLVICGDSNLVIRQVRGEIDCKAPGLTLLRQRALDRLRTWPDHELLHVKRDWNGSADSLASAALQRQCGIEIESDAEIQDLLTLNRLDEILIVEEEIAQVSAVTTRSKARSGARVGSDPDSLREEVVRELRIERIRQAQDEESWIMGLKKYLIGEIQDLTQEEAR</sequence>
<keyword evidence="3" id="KW-0548">Nucleotidyltransferase</keyword>
<feature type="compositionally biased region" description="Polar residues" evidence="1">
    <location>
        <begin position="1"/>
        <end position="15"/>
    </location>
</feature>
<dbReference type="InterPro" id="IPR012337">
    <property type="entry name" value="RNaseH-like_sf"/>
</dbReference>
<dbReference type="SUPFAM" id="SSF53098">
    <property type="entry name" value="Ribonuclease H-like"/>
    <property type="match status" value="1"/>
</dbReference>
<feature type="domain" description="RNase H type-1" evidence="2">
    <location>
        <begin position="37"/>
        <end position="127"/>
    </location>
</feature>
<dbReference type="GO" id="GO:0003964">
    <property type="term" value="F:RNA-directed DNA polymerase activity"/>
    <property type="evidence" value="ECO:0007669"/>
    <property type="project" value="UniProtKB-KW"/>
</dbReference>
<dbReference type="InterPro" id="IPR036397">
    <property type="entry name" value="RNaseH_sf"/>
</dbReference>
<evidence type="ECO:0000313" key="4">
    <source>
        <dbReference type="Proteomes" id="UP000198211"/>
    </source>
</evidence>
<evidence type="ECO:0000256" key="1">
    <source>
        <dbReference type="SAM" id="MobiDB-lite"/>
    </source>
</evidence>
<comment type="caution">
    <text evidence="3">The sequence shown here is derived from an EMBL/GenBank/DDBJ whole genome shotgun (WGS) entry which is preliminary data.</text>
</comment>
<dbReference type="AlphaFoldDB" id="A0A225UTT1"/>
<name>A0A225UTT1_9STRA</name>
<proteinExistence type="predicted"/>
<evidence type="ECO:0000259" key="2">
    <source>
        <dbReference type="Pfam" id="PF13456"/>
    </source>
</evidence>
<gene>
    <name evidence="3" type="ORF">PHMEG_00033330</name>
</gene>
<reference evidence="4" key="1">
    <citation type="submission" date="2017-03" db="EMBL/GenBank/DDBJ databases">
        <title>Phytopthora megakarya and P. palmivora, two closely related causual agents of cacao black pod achieved similar genome size and gene model numbers by different mechanisms.</title>
        <authorList>
            <person name="Ali S."/>
            <person name="Shao J."/>
            <person name="Larry D.J."/>
            <person name="Kronmiller B."/>
            <person name="Shen D."/>
            <person name="Strem M.D."/>
            <person name="Melnick R.L."/>
            <person name="Guiltinan M.J."/>
            <person name="Tyler B.M."/>
            <person name="Meinhardt L.W."/>
            <person name="Bailey B.A."/>
        </authorList>
    </citation>
    <scope>NUCLEOTIDE SEQUENCE [LARGE SCALE GENOMIC DNA]</scope>
    <source>
        <strain evidence="4">zdho120</strain>
    </source>
</reference>
<dbReference type="STRING" id="4795.A0A225UTT1"/>